<dbReference type="AlphaFoldDB" id="A0A0G1LSU5"/>
<accession>A0A0G1LSU5</accession>
<sequence>MILAIGNSGSYEFSAFNVVLAELKNKGQEAVLFKQDKCLDGEYLVFETINGRVNYRVVIDGADYDIEDFSAIWYMKPHLPIKLMQFEPAEYRQFIQNQFRVMRTSLWSVFQHKKWIDDPWAIEKAENKIYQLTMARKARLAFPDTLVTSDPVRVKAFYKKYGSNIIIKLLGASPMVNKVLYTNVVTDEHLDNLDTVKMSPSIFQARIPKAYELRISIVGEEIFPVKINSQGDDLTSLDWRRKPKLNDFDVKMEQTSLPKNIEESLKRFMKILGLRFGCIDMIVTPSGDYVFLEINPNGQWYFVQLHTEAEISKALAGLLL</sequence>
<protein>
    <submittedName>
        <fullName evidence="3">RimK2 protein</fullName>
    </submittedName>
</protein>
<comment type="caution">
    <text evidence="3">The sequence shown here is derived from an EMBL/GenBank/DDBJ whole genome shotgun (WGS) entry which is preliminary data.</text>
</comment>
<dbReference type="PANTHER" id="PTHR21621">
    <property type="entry name" value="RIBOSOMAL PROTEIN S6 MODIFICATION PROTEIN"/>
    <property type="match status" value="1"/>
</dbReference>
<dbReference type="Pfam" id="PF21068">
    <property type="entry name" value="ATPgraspMvdD"/>
    <property type="match status" value="1"/>
</dbReference>
<dbReference type="PANTHER" id="PTHR21621:SF0">
    <property type="entry name" value="BETA-CITRYLGLUTAMATE SYNTHASE B-RELATED"/>
    <property type="match status" value="1"/>
</dbReference>
<reference evidence="3 4" key="1">
    <citation type="journal article" date="2015" name="Nature">
        <title>rRNA introns, odd ribosomes, and small enigmatic genomes across a large radiation of phyla.</title>
        <authorList>
            <person name="Brown C.T."/>
            <person name="Hug L.A."/>
            <person name="Thomas B.C."/>
            <person name="Sharon I."/>
            <person name="Castelle C.J."/>
            <person name="Singh A."/>
            <person name="Wilkins M.J."/>
            <person name="Williams K.H."/>
            <person name="Banfield J.F."/>
        </authorList>
    </citation>
    <scope>NUCLEOTIDE SEQUENCE [LARGE SCALE GENOMIC DNA]</scope>
</reference>
<dbReference type="Gene3D" id="3.30.470.20">
    <property type="entry name" value="ATP-grasp fold, B domain"/>
    <property type="match status" value="1"/>
</dbReference>
<dbReference type="PROSITE" id="PS50975">
    <property type="entry name" value="ATP_GRASP"/>
    <property type="match status" value="1"/>
</dbReference>
<dbReference type="GO" id="GO:0005737">
    <property type="term" value="C:cytoplasm"/>
    <property type="evidence" value="ECO:0007669"/>
    <property type="project" value="TreeGrafter"/>
</dbReference>
<feature type="domain" description="ATP-grasp" evidence="2">
    <location>
        <begin position="132"/>
        <end position="320"/>
    </location>
</feature>
<evidence type="ECO:0000256" key="1">
    <source>
        <dbReference type="PROSITE-ProRule" id="PRU00409"/>
    </source>
</evidence>
<dbReference type="Proteomes" id="UP000033945">
    <property type="component" value="Unassembled WGS sequence"/>
</dbReference>
<dbReference type="InterPro" id="IPR011761">
    <property type="entry name" value="ATP-grasp"/>
</dbReference>
<dbReference type="EMBL" id="LCIT01000009">
    <property type="protein sequence ID" value="KKT62784.1"/>
    <property type="molecule type" value="Genomic_DNA"/>
</dbReference>
<evidence type="ECO:0000259" key="2">
    <source>
        <dbReference type="PROSITE" id="PS50975"/>
    </source>
</evidence>
<dbReference type="GO" id="GO:0005524">
    <property type="term" value="F:ATP binding"/>
    <property type="evidence" value="ECO:0007669"/>
    <property type="project" value="UniProtKB-UniRule"/>
</dbReference>
<organism evidence="3 4">
    <name type="scientific">Candidatus Giovannonibacteria bacterium GW2011_GWA2_44_26</name>
    <dbReference type="NCBI Taxonomy" id="1618648"/>
    <lineage>
        <taxon>Bacteria</taxon>
        <taxon>Candidatus Giovannoniibacteriota</taxon>
    </lineage>
</organism>
<evidence type="ECO:0000313" key="4">
    <source>
        <dbReference type="Proteomes" id="UP000033945"/>
    </source>
</evidence>
<dbReference type="InterPro" id="IPR048936">
    <property type="entry name" value="MvdD-like_ATPgrasp"/>
</dbReference>
<dbReference type="GO" id="GO:0046872">
    <property type="term" value="F:metal ion binding"/>
    <property type="evidence" value="ECO:0007669"/>
    <property type="project" value="InterPro"/>
</dbReference>
<gene>
    <name evidence="3" type="ORF">UW55_C0009G0015</name>
</gene>
<dbReference type="GO" id="GO:0009432">
    <property type="term" value="P:SOS response"/>
    <property type="evidence" value="ECO:0007669"/>
    <property type="project" value="TreeGrafter"/>
</dbReference>
<proteinExistence type="predicted"/>
<dbReference type="GO" id="GO:0018169">
    <property type="term" value="F:ribosomal S6-glutamic acid ligase activity"/>
    <property type="evidence" value="ECO:0007669"/>
    <property type="project" value="TreeGrafter"/>
</dbReference>
<keyword evidence="1" id="KW-0547">Nucleotide-binding</keyword>
<evidence type="ECO:0000313" key="3">
    <source>
        <dbReference type="EMBL" id="KKT62784.1"/>
    </source>
</evidence>
<keyword evidence="1" id="KW-0067">ATP-binding</keyword>
<name>A0A0G1LSU5_9BACT</name>
<dbReference type="SUPFAM" id="SSF56059">
    <property type="entry name" value="Glutathione synthetase ATP-binding domain-like"/>
    <property type="match status" value="1"/>
</dbReference>